<keyword evidence="3" id="KW-1185">Reference proteome</keyword>
<dbReference type="OrthoDB" id="9792788at2"/>
<dbReference type="AlphaFoldDB" id="A0A9X2S4Y8"/>
<dbReference type="EMBL" id="JANJZL010000004">
    <property type="protein sequence ID" value="MCR2043978.1"/>
    <property type="molecule type" value="Genomic_DNA"/>
</dbReference>
<proteinExistence type="predicted"/>
<dbReference type="PANTHER" id="PTHR35335">
    <property type="entry name" value="UPF0716 PROTEIN FXSA"/>
    <property type="match status" value="1"/>
</dbReference>
<protein>
    <submittedName>
        <fullName evidence="2">FxsA family protein</fullName>
    </submittedName>
</protein>
<dbReference type="NCBIfam" id="NF008528">
    <property type="entry name" value="PRK11463.1-2"/>
    <property type="match status" value="1"/>
</dbReference>
<dbReference type="GO" id="GO:0016020">
    <property type="term" value="C:membrane"/>
    <property type="evidence" value="ECO:0007669"/>
    <property type="project" value="InterPro"/>
</dbReference>
<keyword evidence="1" id="KW-1133">Transmembrane helix</keyword>
<dbReference type="Proteomes" id="UP001142078">
    <property type="component" value="Unassembled WGS sequence"/>
</dbReference>
<reference evidence="2" key="1">
    <citation type="submission" date="2022-07" db="EMBL/GenBank/DDBJ databases">
        <title>Enhanced cultured diversity of the mouse gut microbiota enables custom-made synthetic communities.</title>
        <authorList>
            <person name="Afrizal A."/>
        </authorList>
    </citation>
    <scope>NUCLEOTIDE SEQUENCE</scope>
    <source>
        <strain evidence="2">DSM 29482</strain>
    </source>
</reference>
<gene>
    <name evidence="2" type="ORF">NSA23_07560</name>
</gene>
<organism evidence="2 3">
    <name type="scientific">Anaerosalibacter massiliensis</name>
    <dbReference type="NCBI Taxonomy" id="1347392"/>
    <lineage>
        <taxon>Bacteria</taxon>
        <taxon>Bacillati</taxon>
        <taxon>Bacillota</taxon>
        <taxon>Tissierellia</taxon>
        <taxon>Tissierellales</taxon>
        <taxon>Sporanaerobacteraceae</taxon>
        <taxon>Anaerosalibacter</taxon>
    </lineage>
</organism>
<evidence type="ECO:0000256" key="1">
    <source>
        <dbReference type="SAM" id="Phobius"/>
    </source>
</evidence>
<keyword evidence="1" id="KW-0472">Membrane</keyword>
<keyword evidence="1" id="KW-0812">Transmembrane</keyword>
<comment type="caution">
    <text evidence="2">The sequence shown here is derived from an EMBL/GenBank/DDBJ whole genome shotgun (WGS) entry which is preliminary data.</text>
</comment>
<sequence length="130" mass="14511">MGKILLFIIVTPIIDLYILIKASQNMGFWTTIGLIIATGIAGYYLAKSEGKIVLSNINNQLSQGRVPGEELLTGLSILIGGIFLVVPGIVTDIMGITMILPGTREIYKNIIRRYFTNRIKRGNTRIFLRW</sequence>
<dbReference type="InterPro" id="IPR007313">
    <property type="entry name" value="FxsA"/>
</dbReference>
<dbReference type="PANTHER" id="PTHR35335:SF1">
    <property type="entry name" value="UPF0716 PROTEIN FXSA"/>
    <property type="match status" value="1"/>
</dbReference>
<name>A0A9X2S4Y8_9FIRM</name>
<feature type="transmembrane region" description="Helical" evidence="1">
    <location>
        <begin position="26"/>
        <end position="46"/>
    </location>
</feature>
<dbReference type="Pfam" id="PF04186">
    <property type="entry name" value="FxsA"/>
    <property type="match status" value="1"/>
</dbReference>
<evidence type="ECO:0000313" key="3">
    <source>
        <dbReference type="Proteomes" id="UP001142078"/>
    </source>
</evidence>
<dbReference type="RefSeq" id="WP_042683005.1">
    <property type="nucleotide sequence ID" value="NZ_CABKTM010000049.1"/>
</dbReference>
<accession>A0A9X2S4Y8</accession>
<evidence type="ECO:0000313" key="2">
    <source>
        <dbReference type="EMBL" id="MCR2043978.1"/>
    </source>
</evidence>
<feature type="transmembrane region" description="Helical" evidence="1">
    <location>
        <begin position="71"/>
        <end position="90"/>
    </location>
</feature>